<dbReference type="InterPro" id="IPR006439">
    <property type="entry name" value="HAD-SF_hydro_IA"/>
</dbReference>
<dbReference type="SFLD" id="SFLDG01129">
    <property type="entry name" value="C1.5:_HAD__Beta-PGM__Phosphata"/>
    <property type="match status" value="1"/>
</dbReference>
<dbReference type="Gene3D" id="3.40.50.1000">
    <property type="entry name" value="HAD superfamily/HAD-like"/>
    <property type="match status" value="1"/>
</dbReference>
<dbReference type="PANTHER" id="PTHR43434">
    <property type="entry name" value="PHOSPHOGLYCOLATE PHOSPHATASE"/>
    <property type="match status" value="1"/>
</dbReference>
<dbReference type="InterPro" id="IPR023214">
    <property type="entry name" value="HAD_sf"/>
</dbReference>
<dbReference type="SUPFAM" id="SSF56784">
    <property type="entry name" value="HAD-like"/>
    <property type="match status" value="1"/>
</dbReference>
<sequence length="222" mass="23985">MSRTLYDAVVFDWDGTLIDSTATIAKCIQAACADADVPIPDWNTALSVIGLALTPALARCAPTATPAQLQTIINRYRYHYLLGDDQLALFEGAQELLSDLRAASFRLAVATGKNRRGLDRALELTGLGEVFHTTRCADETAGKPDPLMLHEIMDELDLSAVRTLMVGDTTHDLQMALRASCPAAAVTQGAHPEDELLRFAPVVCVPTVAHLREHLALLAPSR</sequence>
<comment type="caution">
    <text evidence="1">The sequence shown here is derived from an EMBL/GenBank/DDBJ whole genome shotgun (WGS) entry which is preliminary data.</text>
</comment>
<evidence type="ECO:0000313" key="1">
    <source>
        <dbReference type="EMBL" id="MFC3147066.1"/>
    </source>
</evidence>
<organism evidence="1 2">
    <name type="scientific">Piscinibacterium candidicorallinum</name>
    <dbReference type="NCBI Taxonomy" id="1793872"/>
    <lineage>
        <taxon>Bacteria</taxon>
        <taxon>Pseudomonadati</taxon>
        <taxon>Pseudomonadota</taxon>
        <taxon>Betaproteobacteria</taxon>
        <taxon>Burkholderiales</taxon>
        <taxon>Piscinibacterium</taxon>
    </lineage>
</organism>
<name>A0ABV7H398_9BURK</name>
<dbReference type="InterPro" id="IPR050155">
    <property type="entry name" value="HAD-like_hydrolase_sf"/>
</dbReference>
<dbReference type="Gene3D" id="1.10.150.240">
    <property type="entry name" value="Putative phosphatase, domain 2"/>
    <property type="match status" value="1"/>
</dbReference>
<dbReference type="RefSeq" id="WP_377301782.1">
    <property type="nucleotide sequence ID" value="NZ_CP180191.1"/>
</dbReference>
<dbReference type="InterPro" id="IPR041492">
    <property type="entry name" value="HAD_2"/>
</dbReference>
<gene>
    <name evidence="1" type="ORF">ACFOEN_05355</name>
</gene>
<accession>A0ABV7H398</accession>
<keyword evidence="1" id="KW-0378">Hydrolase</keyword>
<dbReference type="InterPro" id="IPR023198">
    <property type="entry name" value="PGP-like_dom2"/>
</dbReference>
<dbReference type="SFLD" id="SFLDS00003">
    <property type="entry name" value="Haloacid_Dehalogenase"/>
    <property type="match status" value="1"/>
</dbReference>
<dbReference type="NCBIfam" id="TIGR01549">
    <property type="entry name" value="HAD-SF-IA-v1"/>
    <property type="match status" value="1"/>
</dbReference>
<reference evidence="2" key="1">
    <citation type="journal article" date="2019" name="Int. J. Syst. Evol. Microbiol.">
        <title>The Global Catalogue of Microorganisms (GCM) 10K type strain sequencing project: providing services to taxonomists for standard genome sequencing and annotation.</title>
        <authorList>
            <consortium name="The Broad Institute Genomics Platform"/>
            <consortium name="The Broad Institute Genome Sequencing Center for Infectious Disease"/>
            <person name="Wu L."/>
            <person name="Ma J."/>
        </authorList>
    </citation>
    <scope>NUCLEOTIDE SEQUENCE [LARGE SCALE GENOMIC DNA]</scope>
    <source>
        <strain evidence="2">KCTC 52168</strain>
    </source>
</reference>
<dbReference type="Pfam" id="PF13419">
    <property type="entry name" value="HAD_2"/>
    <property type="match status" value="1"/>
</dbReference>
<dbReference type="InterPro" id="IPR036412">
    <property type="entry name" value="HAD-like_sf"/>
</dbReference>
<dbReference type="EMBL" id="JBHRTI010000003">
    <property type="protein sequence ID" value="MFC3147066.1"/>
    <property type="molecule type" value="Genomic_DNA"/>
</dbReference>
<dbReference type="PANTHER" id="PTHR43434:SF24">
    <property type="entry name" value="HYDROLASE-RELATED"/>
    <property type="match status" value="1"/>
</dbReference>
<protein>
    <submittedName>
        <fullName evidence="1">HAD-IA family hydrolase</fullName>
    </submittedName>
</protein>
<evidence type="ECO:0000313" key="2">
    <source>
        <dbReference type="Proteomes" id="UP001595556"/>
    </source>
</evidence>
<dbReference type="Proteomes" id="UP001595556">
    <property type="component" value="Unassembled WGS sequence"/>
</dbReference>
<keyword evidence="2" id="KW-1185">Reference proteome</keyword>
<proteinExistence type="predicted"/>
<dbReference type="GO" id="GO:0016787">
    <property type="term" value="F:hydrolase activity"/>
    <property type="evidence" value="ECO:0007669"/>
    <property type="project" value="UniProtKB-KW"/>
</dbReference>